<dbReference type="CDD" id="cd12797">
    <property type="entry name" value="M23_peptidase"/>
    <property type="match status" value="1"/>
</dbReference>
<dbReference type="AlphaFoldDB" id="A0A853CGV6"/>
<dbReference type="EMBL" id="JACBZT010000001">
    <property type="protein sequence ID" value="NYJ06687.1"/>
    <property type="molecule type" value="Genomic_DNA"/>
</dbReference>
<evidence type="ECO:0000313" key="4">
    <source>
        <dbReference type="EMBL" id="NYJ06687.1"/>
    </source>
</evidence>
<dbReference type="GO" id="GO:0004222">
    <property type="term" value="F:metalloendopeptidase activity"/>
    <property type="evidence" value="ECO:0007669"/>
    <property type="project" value="TreeGrafter"/>
</dbReference>
<organism evidence="4 5">
    <name type="scientific">Petropleomorpha daqingensis</name>
    <dbReference type="NCBI Taxonomy" id="2026353"/>
    <lineage>
        <taxon>Bacteria</taxon>
        <taxon>Bacillati</taxon>
        <taxon>Actinomycetota</taxon>
        <taxon>Actinomycetes</taxon>
        <taxon>Geodermatophilales</taxon>
        <taxon>Geodermatophilaceae</taxon>
        <taxon>Petropleomorpha</taxon>
    </lineage>
</organism>
<sequence>MSARIDDADLLERPARPSARRGQHGRPRRTHRLHRRPLALLVALVAGGLAAGVVGFHGITPASAEATSVLAARQALDTSEQGGEIMPMASITEAEAQARLQEVAASRAARAEAEAAAREAARPKAVLPVNGARLTTCFCMRWGTMHWGIDLAAPMLTPEYAAMDGVVLRAGAASGFGLAVYILHENGDVTVYGHMEKILVKVGDYVEAGQQIALLGQRGQSTGPHLHFEVHQGGINGKKIDPIPWLRERGVSI</sequence>
<protein>
    <submittedName>
        <fullName evidence="4">Murein DD-endopeptidase MepM/ murein hydrolase activator NlpD</fullName>
    </submittedName>
</protein>
<feature type="compositionally biased region" description="Basic and acidic residues" evidence="1">
    <location>
        <begin position="1"/>
        <end position="15"/>
    </location>
</feature>
<gene>
    <name evidence="4" type="ORF">GGQ55_002965</name>
</gene>
<evidence type="ECO:0000256" key="2">
    <source>
        <dbReference type="SAM" id="Phobius"/>
    </source>
</evidence>
<dbReference type="InterPro" id="IPR016047">
    <property type="entry name" value="M23ase_b-sheet_dom"/>
</dbReference>
<dbReference type="PANTHER" id="PTHR21666:SF270">
    <property type="entry name" value="MUREIN HYDROLASE ACTIVATOR ENVC"/>
    <property type="match status" value="1"/>
</dbReference>
<proteinExistence type="predicted"/>
<keyword evidence="2" id="KW-0472">Membrane</keyword>
<name>A0A853CGV6_9ACTN</name>
<dbReference type="Gene3D" id="2.70.70.10">
    <property type="entry name" value="Glucose Permease (Domain IIA)"/>
    <property type="match status" value="1"/>
</dbReference>
<evidence type="ECO:0000256" key="1">
    <source>
        <dbReference type="SAM" id="MobiDB-lite"/>
    </source>
</evidence>
<keyword evidence="4" id="KW-0378">Hydrolase</keyword>
<dbReference type="Proteomes" id="UP000541969">
    <property type="component" value="Unassembled WGS sequence"/>
</dbReference>
<dbReference type="InterPro" id="IPR011055">
    <property type="entry name" value="Dup_hybrid_motif"/>
</dbReference>
<dbReference type="InterPro" id="IPR050570">
    <property type="entry name" value="Cell_wall_metabolism_enzyme"/>
</dbReference>
<dbReference type="PANTHER" id="PTHR21666">
    <property type="entry name" value="PEPTIDASE-RELATED"/>
    <property type="match status" value="1"/>
</dbReference>
<feature type="compositionally biased region" description="Basic residues" evidence="1">
    <location>
        <begin position="18"/>
        <end position="32"/>
    </location>
</feature>
<accession>A0A853CGV6</accession>
<keyword evidence="5" id="KW-1185">Reference proteome</keyword>
<evidence type="ECO:0000259" key="3">
    <source>
        <dbReference type="Pfam" id="PF01551"/>
    </source>
</evidence>
<keyword evidence="2" id="KW-1133">Transmembrane helix</keyword>
<comment type="caution">
    <text evidence="4">The sequence shown here is derived from an EMBL/GenBank/DDBJ whole genome shotgun (WGS) entry which is preliminary data.</text>
</comment>
<feature type="region of interest" description="Disordered" evidence="1">
    <location>
        <begin position="1"/>
        <end position="32"/>
    </location>
</feature>
<feature type="domain" description="M23ase beta-sheet core" evidence="3">
    <location>
        <begin position="145"/>
        <end position="242"/>
    </location>
</feature>
<feature type="transmembrane region" description="Helical" evidence="2">
    <location>
        <begin position="38"/>
        <end position="59"/>
    </location>
</feature>
<reference evidence="4 5" key="1">
    <citation type="submission" date="2020-07" db="EMBL/GenBank/DDBJ databases">
        <title>Sequencing the genomes of 1000 actinobacteria strains.</title>
        <authorList>
            <person name="Klenk H.-P."/>
        </authorList>
    </citation>
    <scope>NUCLEOTIDE SEQUENCE [LARGE SCALE GENOMIC DNA]</scope>
    <source>
        <strain evidence="4 5">DSM 104001</strain>
    </source>
</reference>
<dbReference type="SUPFAM" id="SSF51261">
    <property type="entry name" value="Duplicated hybrid motif"/>
    <property type="match status" value="1"/>
</dbReference>
<evidence type="ECO:0000313" key="5">
    <source>
        <dbReference type="Proteomes" id="UP000541969"/>
    </source>
</evidence>
<dbReference type="RefSeq" id="WP_179717986.1">
    <property type="nucleotide sequence ID" value="NZ_JACBZT010000001.1"/>
</dbReference>
<dbReference type="Pfam" id="PF01551">
    <property type="entry name" value="Peptidase_M23"/>
    <property type="match status" value="1"/>
</dbReference>
<keyword evidence="2" id="KW-0812">Transmembrane</keyword>